<evidence type="ECO:0000313" key="4">
    <source>
        <dbReference type="EMBL" id="GAA2726947.1"/>
    </source>
</evidence>
<reference evidence="4 5" key="1">
    <citation type="journal article" date="2019" name="Int. J. Syst. Evol. Microbiol.">
        <title>The Global Catalogue of Microorganisms (GCM) 10K type strain sequencing project: providing services to taxonomists for standard genome sequencing and annotation.</title>
        <authorList>
            <consortium name="The Broad Institute Genomics Platform"/>
            <consortium name="The Broad Institute Genome Sequencing Center for Infectious Disease"/>
            <person name="Wu L."/>
            <person name="Ma J."/>
        </authorList>
    </citation>
    <scope>NUCLEOTIDE SEQUENCE [LARGE SCALE GENOMIC DNA]</scope>
    <source>
        <strain evidence="4 5">JCM 8201</strain>
    </source>
</reference>
<dbReference type="CDD" id="cd03440">
    <property type="entry name" value="hot_dog"/>
    <property type="match status" value="1"/>
</dbReference>
<evidence type="ECO:0000313" key="5">
    <source>
        <dbReference type="Proteomes" id="UP001501842"/>
    </source>
</evidence>
<organism evidence="4 5">
    <name type="scientific">Actinocorallia aurantiaca</name>
    <dbReference type="NCBI Taxonomy" id="46204"/>
    <lineage>
        <taxon>Bacteria</taxon>
        <taxon>Bacillati</taxon>
        <taxon>Actinomycetota</taxon>
        <taxon>Actinomycetes</taxon>
        <taxon>Streptosporangiales</taxon>
        <taxon>Thermomonosporaceae</taxon>
        <taxon>Actinocorallia</taxon>
    </lineage>
</organism>
<dbReference type="EMBL" id="BAAATZ010000012">
    <property type="protein sequence ID" value="GAA2726947.1"/>
    <property type="molecule type" value="Genomic_DNA"/>
</dbReference>
<feature type="region of interest" description="Disordered" evidence="1">
    <location>
        <begin position="241"/>
        <end position="260"/>
    </location>
</feature>
<feature type="domain" description="Nucleoside diphosphate kinase-like" evidence="2">
    <location>
        <begin position="72"/>
        <end position="206"/>
    </location>
</feature>
<dbReference type="Pfam" id="PF03756">
    <property type="entry name" value="AfsA"/>
    <property type="match status" value="2"/>
</dbReference>
<evidence type="ECO:0000259" key="3">
    <source>
        <dbReference type="Pfam" id="PF03756"/>
    </source>
</evidence>
<dbReference type="InterPro" id="IPR036850">
    <property type="entry name" value="NDK-like_dom_sf"/>
</dbReference>
<name>A0ABN3U995_9ACTN</name>
<protein>
    <submittedName>
        <fullName evidence="4">Uncharacterized protein</fullName>
    </submittedName>
</protein>
<dbReference type="Proteomes" id="UP001501842">
    <property type="component" value="Unassembled WGS sequence"/>
</dbReference>
<dbReference type="InterPro" id="IPR005509">
    <property type="entry name" value="AfsA_hotdog_dom"/>
</dbReference>
<evidence type="ECO:0000259" key="2">
    <source>
        <dbReference type="Pfam" id="PF00334"/>
    </source>
</evidence>
<dbReference type="Gene3D" id="3.30.70.141">
    <property type="entry name" value="Nucleoside diphosphate kinase-like domain"/>
    <property type="match status" value="1"/>
</dbReference>
<proteinExistence type="predicted"/>
<gene>
    <name evidence="4" type="ORF">GCM10010439_31310</name>
</gene>
<keyword evidence="5" id="KW-1185">Reference proteome</keyword>
<dbReference type="InterPro" id="IPR034907">
    <property type="entry name" value="NDK-like_dom"/>
</dbReference>
<accession>A0ABN3U995</accession>
<evidence type="ECO:0000256" key="1">
    <source>
        <dbReference type="SAM" id="MobiDB-lite"/>
    </source>
</evidence>
<dbReference type="InterPro" id="IPR029069">
    <property type="entry name" value="HotDog_dom_sf"/>
</dbReference>
<feature type="domain" description="A-factor biosynthesis hotdog" evidence="3">
    <location>
        <begin position="484"/>
        <end position="589"/>
    </location>
</feature>
<dbReference type="SUPFAM" id="SSF54637">
    <property type="entry name" value="Thioesterase/thiol ester dehydrase-isomerase"/>
    <property type="match status" value="1"/>
</dbReference>
<sequence>MTAASVTRLDGAPEEIPEMTIGGEHAEPVPAALSALPRKRALFSVDSYFRDGWDDLLAVVPDPWTLLDRHATLLLKPDAVAGRRLEAALEWLLEQDAVIVAAEAVALDRHSTRAMWWYQWNVATKERRDLADALVRAGDSLLLVARLPEAPIPATLRLSNLKGPADPARREPWQLRHRLDNDDFLVNFVHTADEPADLVREFGVLLDGPDRRRVYADLVAGADQEAKARTLVEELYRRSPAHDLSRESARERGERGEADEPWDSVVLGTAAMTPSVPDRTALLTGVTTAQWEHSASRAAAREPRPLRHDRALPGSLVHKDGLGEVFLTDHVATGSGGVLMAGELPVAHRFYNDLTASRLDLLPVLELCRQGCYVLAHGHHGAPPDSRFLLRELRGRLTAAPEPLRHRRVRIEVDVTRRFASGLALDYRITTPDGEELARASSSCSWTSEDAWRALRATSRARHGLGEEVGAPERTGLFPSARNVGRANDGNVVLSDLVWRRGETTARVVADPANPAMFEHPQDHVPGMVLVEAARQSALWTMSRHFGIPAGHLAVTGLDARFPAMAELDVRLVCTATVAADRGGKGTVAVRFVQDGVEPAEVMVEVVRT</sequence>
<feature type="compositionally biased region" description="Basic and acidic residues" evidence="1">
    <location>
        <begin position="241"/>
        <end position="258"/>
    </location>
</feature>
<dbReference type="SUPFAM" id="SSF54919">
    <property type="entry name" value="Nucleoside diphosphate kinase, NDK"/>
    <property type="match status" value="1"/>
</dbReference>
<feature type="domain" description="A-factor biosynthesis hotdog" evidence="3">
    <location>
        <begin position="316"/>
        <end position="413"/>
    </location>
</feature>
<comment type="caution">
    <text evidence="4">The sequence shown here is derived from an EMBL/GenBank/DDBJ whole genome shotgun (WGS) entry which is preliminary data.</text>
</comment>
<dbReference type="Pfam" id="PF00334">
    <property type="entry name" value="NDK"/>
    <property type="match status" value="1"/>
</dbReference>